<keyword evidence="4 6" id="KW-1133">Transmembrane helix</keyword>
<dbReference type="EMBL" id="JACHEO010000011">
    <property type="protein sequence ID" value="MBB5348359.1"/>
    <property type="molecule type" value="Genomic_DNA"/>
</dbReference>
<keyword evidence="5 6" id="KW-0472">Membrane</keyword>
<evidence type="ECO:0000256" key="5">
    <source>
        <dbReference type="ARBA" id="ARBA00023136"/>
    </source>
</evidence>
<evidence type="ECO:0000256" key="6">
    <source>
        <dbReference type="SAM" id="Phobius"/>
    </source>
</evidence>
<evidence type="ECO:0000256" key="2">
    <source>
        <dbReference type="ARBA" id="ARBA00022475"/>
    </source>
</evidence>
<protein>
    <submittedName>
        <fullName evidence="7">Lipopolysaccharide export system permease protein</fullName>
    </submittedName>
</protein>
<dbReference type="RefSeq" id="WP_183351024.1">
    <property type="nucleotide sequence ID" value="NZ_JACHEO010000011.1"/>
</dbReference>
<keyword evidence="8" id="KW-1185">Reference proteome</keyword>
<comment type="subcellular location">
    <subcellularLocation>
        <location evidence="1">Cell membrane</location>
        <topology evidence="1">Multi-pass membrane protein</topology>
    </subcellularLocation>
</comment>
<comment type="caution">
    <text evidence="7">The sequence shown here is derived from an EMBL/GenBank/DDBJ whole genome shotgun (WGS) entry which is preliminary data.</text>
</comment>
<evidence type="ECO:0000256" key="4">
    <source>
        <dbReference type="ARBA" id="ARBA00022989"/>
    </source>
</evidence>
<gene>
    <name evidence="7" type="ORF">HNQ81_002094</name>
</gene>
<accession>A0A840V3N9</accession>
<keyword evidence="2" id="KW-1003">Cell membrane</keyword>
<evidence type="ECO:0000313" key="8">
    <source>
        <dbReference type="Proteomes" id="UP000539642"/>
    </source>
</evidence>
<feature type="transmembrane region" description="Helical" evidence="6">
    <location>
        <begin position="103"/>
        <end position="122"/>
    </location>
</feature>
<organism evidence="7 8">
    <name type="scientific">Desulfoprunum benzoelyticum</name>
    <dbReference type="NCBI Taxonomy" id="1506996"/>
    <lineage>
        <taxon>Bacteria</taxon>
        <taxon>Pseudomonadati</taxon>
        <taxon>Thermodesulfobacteriota</taxon>
        <taxon>Desulfobulbia</taxon>
        <taxon>Desulfobulbales</taxon>
        <taxon>Desulfobulbaceae</taxon>
        <taxon>Desulfoprunum</taxon>
    </lineage>
</organism>
<name>A0A840V3N9_9BACT</name>
<dbReference type="GO" id="GO:0043190">
    <property type="term" value="C:ATP-binding cassette (ABC) transporter complex"/>
    <property type="evidence" value="ECO:0007669"/>
    <property type="project" value="TreeGrafter"/>
</dbReference>
<dbReference type="Pfam" id="PF03739">
    <property type="entry name" value="LptF_LptG"/>
    <property type="match status" value="1"/>
</dbReference>
<dbReference type="InterPro" id="IPR005495">
    <property type="entry name" value="LptG/LptF_permease"/>
</dbReference>
<reference evidence="7 8" key="1">
    <citation type="submission" date="2020-08" db="EMBL/GenBank/DDBJ databases">
        <title>Genomic Encyclopedia of Type Strains, Phase IV (KMG-IV): sequencing the most valuable type-strain genomes for metagenomic binning, comparative biology and taxonomic classification.</title>
        <authorList>
            <person name="Goeker M."/>
        </authorList>
    </citation>
    <scope>NUCLEOTIDE SEQUENCE [LARGE SCALE GENOMIC DNA]</scope>
    <source>
        <strain evidence="7 8">DSM 28570</strain>
    </source>
</reference>
<feature type="transmembrane region" description="Helical" evidence="6">
    <location>
        <begin position="278"/>
        <end position="299"/>
    </location>
</feature>
<feature type="transmembrane region" description="Helical" evidence="6">
    <location>
        <begin position="339"/>
        <end position="357"/>
    </location>
</feature>
<evidence type="ECO:0000256" key="1">
    <source>
        <dbReference type="ARBA" id="ARBA00004651"/>
    </source>
</evidence>
<evidence type="ECO:0000256" key="3">
    <source>
        <dbReference type="ARBA" id="ARBA00022692"/>
    </source>
</evidence>
<proteinExistence type="predicted"/>
<dbReference type="GO" id="GO:0015920">
    <property type="term" value="P:lipopolysaccharide transport"/>
    <property type="evidence" value="ECO:0007669"/>
    <property type="project" value="TreeGrafter"/>
</dbReference>
<keyword evidence="3 6" id="KW-0812">Transmembrane</keyword>
<evidence type="ECO:0000313" key="7">
    <source>
        <dbReference type="EMBL" id="MBB5348359.1"/>
    </source>
</evidence>
<feature type="transmembrane region" description="Helical" evidence="6">
    <location>
        <begin position="306"/>
        <end position="327"/>
    </location>
</feature>
<feature type="transmembrane region" description="Helical" evidence="6">
    <location>
        <begin position="12"/>
        <end position="30"/>
    </location>
</feature>
<dbReference type="Proteomes" id="UP000539642">
    <property type="component" value="Unassembled WGS sequence"/>
</dbReference>
<dbReference type="PANTHER" id="PTHR33529:SF2">
    <property type="entry name" value="LIPOPOLYSACCHARIDE EXPORT SYSTEM PERMEASE PROTEIN LPTG"/>
    <property type="match status" value="1"/>
</dbReference>
<feature type="transmembrane region" description="Helical" evidence="6">
    <location>
        <begin position="67"/>
        <end position="83"/>
    </location>
</feature>
<dbReference type="AlphaFoldDB" id="A0A840V3N9"/>
<sequence>MKLLDRYLLGQFIKYFFTVNVAFVAIYLLIDFFEKIDNFSRAGKSFVLAMKFFLLNIPFIIDQIGPILVLLSGVITLGILNHTRELNAMKAGGIPLKLIVKPLLIGGFCLTLLFLAAAQFLLPKTISATNNIWYEQVKGKVPLGIHRNGRFYYKGSEGFYSFEWPHTGTYVFKNFSYSRWDENYNIRTLISANWADWSEQRGEWILKEGQIQVANEDATYKVRNFEYWQTTLPEHPENFLVPEYQSAELSLTGLFLDIFKKETNHEKHRAWAEFLSRISYIFLGFPLLLLGLPILLISYQKWGRDLSIAIPASCGLAFFAWGAWGALQSLARAAYIPPLFAAAIIHLIFAGIGIYLLRMQDQ</sequence>
<dbReference type="PANTHER" id="PTHR33529">
    <property type="entry name" value="SLR0882 PROTEIN-RELATED"/>
    <property type="match status" value="1"/>
</dbReference>